<keyword evidence="1" id="KW-0472">Membrane</keyword>
<feature type="transmembrane region" description="Helical" evidence="1">
    <location>
        <begin position="86"/>
        <end position="104"/>
    </location>
</feature>
<reference evidence="3" key="1">
    <citation type="submission" date="2011-04" db="EMBL/GenBank/DDBJ databases">
        <title>The complete genome of Spirochaeta coccoides DSM 17374.</title>
        <authorList>
            <person name="Lucas S."/>
            <person name="Copeland A."/>
            <person name="Lapidus A."/>
            <person name="Bruce D."/>
            <person name="Goodwin L."/>
            <person name="Pitluck S."/>
            <person name="Peters L."/>
            <person name="Kyrpides N."/>
            <person name="Mavromatis K."/>
            <person name="Pagani I."/>
            <person name="Ivanova N."/>
            <person name="Ovchinnikova G."/>
            <person name="Lu M."/>
            <person name="Detter J.C."/>
            <person name="Tapia R."/>
            <person name="Han C."/>
            <person name="Land M."/>
            <person name="Hauser L."/>
            <person name="Markowitz V."/>
            <person name="Cheng J.-F."/>
            <person name="Hugenholtz P."/>
            <person name="Woyke T."/>
            <person name="Wu D."/>
            <person name="Spring S."/>
            <person name="Schroeder M."/>
            <person name="Brambilla E."/>
            <person name="Klenk H.-P."/>
            <person name="Eisen J.A."/>
        </authorList>
    </citation>
    <scope>NUCLEOTIDE SEQUENCE [LARGE SCALE GENOMIC DNA]</scope>
    <source>
        <strain evidence="3">ATCC BAA-1237 / DSM 17374 / SPN1</strain>
    </source>
</reference>
<organism evidence="2 3">
    <name type="scientific">Parasphaerochaeta coccoides (strain ATCC BAA-1237 / DSM 17374 / SPN1)</name>
    <name type="common">Sphaerochaeta coccoides</name>
    <dbReference type="NCBI Taxonomy" id="760011"/>
    <lineage>
        <taxon>Bacteria</taxon>
        <taxon>Pseudomonadati</taxon>
        <taxon>Spirochaetota</taxon>
        <taxon>Spirochaetia</taxon>
        <taxon>Spirochaetales</taxon>
        <taxon>Sphaerochaetaceae</taxon>
        <taxon>Parasphaerochaeta</taxon>
    </lineage>
</organism>
<dbReference type="EMBL" id="CP002659">
    <property type="protein sequence ID" value="AEC03024.1"/>
    <property type="molecule type" value="Genomic_DNA"/>
</dbReference>
<accession>F4GLY3</accession>
<gene>
    <name evidence="2" type="ordered locus">Spico_1826</name>
</gene>
<protein>
    <submittedName>
        <fullName evidence="2">Major facilitator transporter</fullName>
    </submittedName>
</protein>
<evidence type="ECO:0000313" key="3">
    <source>
        <dbReference type="Proteomes" id="UP000007939"/>
    </source>
</evidence>
<feature type="transmembrane region" description="Helical" evidence="1">
    <location>
        <begin position="12"/>
        <end position="34"/>
    </location>
</feature>
<feature type="transmembrane region" description="Helical" evidence="1">
    <location>
        <begin position="54"/>
        <end position="79"/>
    </location>
</feature>
<evidence type="ECO:0000256" key="1">
    <source>
        <dbReference type="SAM" id="Phobius"/>
    </source>
</evidence>
<dbReference type="AlphaFoldDB" id="F4GLY3"/>
<name>F4GLY3_PARC1</name>
<sequence>MAKGKADVTKNMNNPLVLQILVGVLFLILGILGLQEKASAVSQVYDLFKGDLRFLQMVLAVIILVAGLLQLLPLFVSALPGSLKKVSGLVILIVWLAVVFLGNIVPAFDGALSKDFIGWLYSLIVNLIVLSAIASIKS</sequence>
<dbReference type="STRING" id="760011.Spico_1826"/>
<dbReference type="RefSeq" id="WP_013740417.1">
    <property type="nucleotide sequence ID" value="NC_015436.1"/>
</dbReference>
<evidence type="ECO:0000313" key="2">
    <source>
        <dbReference type="EMBL" id="AEC03024.1"/>
    </source>
</evidence>
<keyword evidence="1" id="KW-0812">Transmembrane</keyword>
<feature type="transmembrane region" description="Helical" evidence="1">
    <location>
        <begin position="116"/>
        <end position="136"/>
    </location>
</feature>
<keyword evidence="1" id="KW-1133">Transmembrane helix</keyword>
<reference evidence="2 3" key="2">
    <citation type="journal article" date="2012" name="Stand. Genomic Sci.">
        <title>Complete genome sequence of the termite hindgut bacterium Spirochaeta coccoides type strain (SPN1(T)), reclassification in the genus Sphaerochaeta as Sphaerochaeta coccoides comb. nov. and emendations of the family Spirochaetaceae and the genus Sphaerochaeta.</title>
        <authorList>
            <person name="Abt B."/>
            <person name="Han C."/>
            <person name="Scheuner C."/>
            <person name="Lu M."/>
            <person name="Lapidus A."/>
            <person name="Nolan M."/>
            <person name="Lucas S."/>
            <person name="Hammon N."/>
            <person name="Deshpande S."/>
            <person name="Cheng J.F."/>
            <person name="Tapia R."/>
            <person name="Goodwin L.A."/>
            <person name="Pitluck S."/>
            <person name="Liolios K."/>
            <person name="Pagani I."/>
            <person name="Ivanova N."/>
            <person name="Mavromatis K."/>
            <person name="Mikhailova N."/>
            <person name="Huntemann M."/>
            <person name="Pati A."/>
            <person name="Chen A."/>
            <person name="Palaniappan K."/>
            <person name="Land M."/>
            <person name="Hauser L."/>
            <person name="Brambilla E.M."/>
            <person name="Rohde M."/>
            <person name="Spring S."/>
            <person name="Gronow S."/>
            <person name="Goker M."/>
            <person name="Woyke T."/>
            <person name="Bristow J."/>
            <person name="Eisen J.A."/>
            <person name="Markowitz V."/>
            <person name="Hugenholtz P."/>
            <person name="Kyrpides N.C."/>
            <person name="Klenk H.P."/>
            <person name="Detter J.C."/>
        </authorList>
    </citation>
    <scope>NUCLEOTIDE SEQUENCE [LARGE SCALE GENOMIC DNA]</scope>
    <source>
        <strain evidence="3">ATCC BAA-1237 / DSM 17374 / SPN1</strain>
    </source>
</reference>
<dbReference type="Proteomes" id="UP000007939">
    <property type="component" value="Chromosome"/>
</dbReference>
<dbReference type="HOGENOM" id="CLU_1853924_0_0_12"/>
<keyword evidence="3" id="KW-1185">Reference proteome</keyword>
<dbReference type="KEGG" id="scc:Spico_1826"/>
<proteinExistence type="predicted"/>